<dbReference type="InterPro" id="IPR044117">
    <property type="entry name" value="OBF_LigC-like"/>
</dbReference>
<comment type="catalytic activity">
    <reaction evidence="4">
        <text>ATP + (deoxyribonucleotide)n-3'-hydroxyl + 5'-phospho-(deoxyribonucleotide)m = (deoxyribonucleotide)n+m + AMP + diphosphate.</text>
        <dbReference type="EC" id="6.5.1.1"/>
    </reaction>
</comment>
<evidence type="ECO:0000313" key="7">
    <source>
        <dbReference type="Proteomes" id="UP000237752"/>
    </source>
</evidence>
<accession>A0A2T1A5D7</accession>
<evidence type="ECO:0000256" key="2">
    <source>
        <dbReference type="ARBA" id="ARBA00012727"/>
    </source>
</evidence>
<gene>
    <name evidence="6" type="ORF">CLV47_102388</name>
</gene>
<dbReference type="PANTHER" id="PTHR45674:SF4">
    <property type="entry name" value="DNA LIGASE 1"/>
    <property type="match status" value="1"/>
</dbReference>
<dbReference type="CDD" id="cd07905">
    <property type="entry name" value="Adenylation_DNA_ligase_LigC"/>
    <property type="match status" value="1"/>
</dbReference>
<dbReference type="GO" id="GO:0006281">
    <property type="term" value="P:DNA repair"/>
    <property type="evidence" value="ECO:0007669"/>
    <property type="project" value="InterPro"/>
</dbReference>
<evidence type="ECO:0000259" key="5">
    <source>
        <dbReference type="PROSITE" id="PS50160"/>
    </source>
</evidence>
<dbReference type="SUPFAM" id="SSF56091">
    <property type="entry name" value="DNA ligase/mRNA capping enzyme, catalytic domain"/>
    <property type="match status" value="1"/>
</dbReference>
<dbReference type="RefSeq" id="WP_202862383.1">
    <property type="nucleotide sequence ID" value="NZ_PVUE01000002.1"/>
</dbReference>
<dbReference type="PROSITE" id="PS50160">
    <property type="entry name" value="DNA_LIGASE_A3"/>
    <property type="match status" value="1"/>
</dbReference>
<dbReference type="Pfam" id="PF01068">
    <property type="entry name" value="DNA_ligase_A_M"/>
    <property type="match status" value="1"/>
</dbReference>
<dbReference type="InterPro" id="IPR012340">
    <property type="entry name" value="NA-bd_OB-fold"/>
</dbReference>
<dbReference type="GO" id="GO:0003910">
    <property type="term" value="F:DNA ligase (ATP) activity"/>
    <property type="evidence" value="ECO:0007669"/>
    <property type="project" value="UniProtKB-EC"/>
</dbReference>
<comment type="similarity">
    <text evidence="1">Belongs to the ATP-dependent DNA ligase family.</text>
</comment>
<dbReference type="InterPro" id="IPR016059">
    <property type="entry name" value="DNA_ligase_ATP-dep_CS"/>
</dbReference>
<dbReference type="GO" id="GO:0005524">
    <property type="term" value="F:ATP binding"/>
    <property type="evidence" value="ECO:0007669"/>
    <property type="project" value="InterPro"/>
</dbReference>
<dbReference type="GO" id="GO:0006310">
    <property type="term" value="P:DNA recombination"/>
    <property type="evidence" value="ECO:0007669"/>
    <property type="project" value="InterPro"/>
</dbReference>
<evidence type="ECO:0000256" key="4">
    <source>
        <dbReference type="ARBA" id="ARBA00034003"/>
    </source>
</evidence>
<dbReference type="Gene3D" id="2.40.50.140">
    <property type="entry name" value="Nucleic acid-binding proteins"/>
    <property type="match status" value="1"/>
</dbReference>
<reference evidence="6 7" key="1">
    <citation type="submission" date="2018-03" db="EMBL/GenBank/DDBJ databases">
        <title>Genomic Encyclopedia of Archaeal and Bacterial Type Strains, Phase II (KMG-II): from individual species to whole genera.</title>
        <authorList>
            <person name="Goeker M."/>
        </authorList>
    </citation>
    <scope>NUCLEOTIDE SEQUENCE [LARGE SCALE GENOMIC DNA]</scope>
    <source>
        <strain evidence="6 7">DSM 100065</strain>
    </source>
</reference>
<sequence>MDLSVEFPLTPILAKAARTLPEGDGWLYEPKWDGFRCIIFRDGDEVELCSRGGKPLTRYFPEIVEEVRSQLPQRCVIDGELVIQSGDRLEFEMLQARIHPAASRVALLQEQTPASYVAFDMIVDGDEDLTDQPLSVRRTHLATALDRIRPPFYATPSTADAAVANSWFDVFEGAGLDGVIAKPLDSSYQPGKRVFIKLKHQRTADCVLVGFRWHKSGPIVGSLLLGLYDDHGSLQFVGAAAAFTMKRRAELVDELAPYRENALIDHPWSDWQSPQENDPERMPGAVSRWNSAKDLSWQPLRPERVVEVQYDQLEGFRFRHVAKFVRWRDDREASSCRFDQLDTPVSYDLADVLSADTSS</sequence>
<dbReference type="EMBL" id="PVUE01000002">
    <property type="protein sequence ID" value="PRZ43697.1"/>
    <property type="molecule type" value="Genomic_DNA"/>
</dbReference>
<dbReference type="InterPro" id="IPR050191">
    <property type="entry name" value="ATP-dep_DNA_ligase"/>
</dbReference>
<dbReference type="SUPFAM" id="SSF50249">
    <property type="entry name" value="Nucleic acid-binding proteins"/>
    <property type="match status" value="1"/>
</dbReference>
<dbReference type="Pfam" id="PF04679">
    <property type="entry name" value="DNA_ligase_A_C"/>
    <property type="match status" value="1"/>
</dbReference>
<dbReference type="PROSITE" id="PS00697">
    <property type="entry name" value="DNA_LIGASE_A1"/>
    <property type="match status" value="1"/>
</dbReference>
<feature type="domain" description="ATP-dependent DNA ligase family profile" evidence="5">
    <location>
        <begin position="107"/>
        <end position="229"/>
    </location>
</feature>
<dbReference type="Proteomes" id="UP000237752">
    <property type="component" value="Unassembled WGS sequence"/>
</dbReference>
<dbReference type="NCBIfam" id="NF006078">
    <property type="entry name" value="PRK08224.1"/>
    <property type="match status" value="1"/>
</dbReference>
<evidence type="ECO:0000256" key="1">
    <source>
        <dbReference type="ARBA" id="ARBA00007572"/>
    </source>
</evidence>
<keyword evidence="3 6" id="KW-0436">Ligase</keyword>
<proteinExistence type="inferred from homology"/>
<dbReference type="EC" id="6.5.1.1" evidence="2"/>
<dbReference type="Gene3D" id="3.30.470.30">
    <property type="entry name" value="DNA ligase/mRNA capping enzyme"/>
    <property type="match status" value="1"/>
</dbReference>
<evidence type="ECO:0000313" key="6">
    <source>
        <dbReference type="EMBL" id="PRZ43697.1"/>
    </source>
</evidence>
<dbReference type="CDD" id="cd07970">
    <property type="entry name" value="OBF_DNA_ligase_LigC"/>
    <property type="match status" value="1"/>
</dbReference>
<protein>
    <recommendedName>
        <fullName evidence="2">DNA ligase (ATP)</fullName>
        <ecNumber evidence="2">6.5.1.1</ecNumber>
    </recommendedName>
</protein>
<keyword evidence="7" id="KW-1185">Reference proteome</keyword>
<dbReference type="PANTHER" id="PTHR45674">
    <property type="entry name" value="DNA LIGASE 1/3 FAMILY MEMBER"/>
    <property type="match status" value="1"/>
</dbReference>
<dbReference type="InterPro" id="IPR044119">
    <property type="entry name" value="Adenylation_LigC-like"/>
</dbReference>
<dbReference type="AlphaFoldDB" id="A0A2T1A5D7"/>
<organism evidence="6 7">
    <name type="scientific">Antricoccus suffuscus</name>
    <dbReference type="NCBI Taxonomy" id="1629062"/>
    <lineage>
        <taxon>Bacteria</taxon>
        <taxon>Bacillati</taxon>
        <taxon>Actinomycetota</taxon>
        <taxon>Actinomycetes</taxon>
        <taxon>Geodermatophilales</taxon>
        <taxon>Antricoccaceae</taxon>
        <taxon>Antricoccus</taxon>
    </lineage>
</organism>
<comment type="caution">
    <text evidence="6">The sequence shown here is derived from an EMBL/GenBank/DDBJ whole genome shotgun (WGS) entry which is preliminary data.</text>
</comment>
<dbReference type="InterPro" id="IPR012309">
    <property type="entry name" value="DNA_ligase_ATP-dep_C"/>
</dbReference>
<name>A0A2T1A5D7_9ACTN</name>
<dbReference type="InterPro" id="IPR012310">
    <property type="entry name" value="DNA_ligase_ATP-dep_cent"/>
</dbReference>
<evidence type="ECO:0000256" key="3">
    <source>
        <dbReference type="ARBA" id="ARBA00022598"/>
    </source>
</evidence>